<reference evidence="2" key="1">
    <citation type="submission" date="2021-01" db="EMBL/GenBank/DDBJ databases">
        <authorList>
            <person name="Corre E."/>
            <person name="Pelletier E."/>
            <person name="Niang G."/>
            <person name="Scheremetjew M."/>
            <person name="Finn R."/>
            <person name="Kale V."/>
            <person name="Holt S."/>
            <person name="Cochrane G."/>
            <person name="Meng A."/>
            <person name="Brown T."/>
            <person name="Cohen L."/>
        </authorList>
    </citation>
    <scope>NUCLEOTIDE SEQUENCE</scope>
    <source>
        <strain evidence="2">CCMP1452</strain>
    </source>
</reference>
<organism evidence="2">
    <name type="scientific">Eucampia antarctica</name>
    <dbReference type="NCBI Taxonomy" id="49252"/>
    <lineage>
        <taxon>Eukaryota</taxon>
        <taxon>Sar</taxon>
        <taxon>Stramenopiles</taxon>
        <taxon>Ochrophyta</taxon>
        <taxon>Bacillariophyta</taxon>
        <taxon>Mediophyceae</taxon>
        <taxon>Biddulphiophycidae</taxon>
        <taxon>Hemiaulales</taxon>
        <taxon>Hemiaulaceae</taxon>
        <taxon>Eucampia</taxon>
    </lineage>
</organism>
<dbReference type="InterPro" id="IPR016181">
    <property type="entry name" value="Acyl_CoA_acyltransferase"/>
</dbReference>
<feature type="domain" description="N-acetyltransferase" evidence="1">
    <location>
        <begin position="1"/>
        <end position="141"/>
    </location>
</feature>
<sequence length="154" mass="17331">MEWCTYNRYVKTARKLKGMKHTIFLAKHSQSDEVLGMVEVGMTVRPPNGIVVPTMGVLCVDPDFQRCGIGTLLVHETEHLVQNVWNLTTSVTTTSIHVEIETDNPNSLAFFKSRGYAIEEDDENNVNVLEKGIIVEKKPCWVVTKPIQDISSEV</sequence>
<dbReference type="AlphaFoldDB" id="A0A7S2SDJ9"/>
<protein>
    <recommendedName>
        <fullName evidence="1">N-acetyltransferase domain-containing protein</fullName>
    </recommendedName>
</protein>
<dbReference type="SUPFAM" id="SSF55729">
    <property type="entry name" value="Acyl-CoA N-acyltransferases (Nat)"/>
    <property type="match status" value="1"/>
</dbReference>
<gene>
    <name evidence="2" type="ORF">EANT1437_LOCUS14169</name>
</gene>
<dbReference type="EMBL" id="HBHI01027689">
    <property type="protein sequence ID" value="CAD9697019.1"/>
    <property type="molecule type" value="Transcribed_RNA"/>
</dbReference>
<dbReference type="GO" id="GO:0016747">
    <property type="term" value="F:acyltransferase activity, transferring groups other than amino-acyl groups"/>
    <property type="evidence" value="ECO:0007669"/>
    <property type="project" value="InterPro"/>
</dbReference>
<dbReference type="PROSITE" id="PS51186">
    <property type="entry name" value="GNAT"/>
    <property type="match status" value="1"/>
</dbReference>
<proteinExistence type="predicted"/>
<dbReference type="Pfam" id="PF13508">
    <property type="entry name" value="Acetyltransf_7"/>
    <property type="match status" value="1"/>
</dbReference>
<evidence type="ECO:0000259" key="1">
    <source>
        <dbReference type="PROSITE" id="PS51186"/>
    </source>
</evidence>
<accession>A0A7S2SDJ9</accession>
<dbReference type="Gene3D" id="3.40.630.30">
    <property type="match status" value="1"/>
</dbReference>
<dbReference type="CDD" id="cd04301">
    <property type="entry name" value="NAT_SF"/>
    <property type="match status" value="1"/>
</dbReference>
<name>A0A7S2SDJ9_9STRA</name>
<evidence type="ECO:0000313" key="2">
    <source>
        <dbReference type="EMBL" id="CAD9697019.1"/>
    </source>
</evidence>
<dbReference type="InterPro" id="IPR000182">
    <property type="entry name" value="GNAT_dom"/>
</dbReference>